<dbReference type="STRING" id="400055.SAMN04490243_0782"/>
<evidence type="ECO:0000313" key="2">
    <source>
        <dbReference type="Proteomes" id="UP000199534"/>
    </source>
</evidence>
<dbReference type="AlphaFoldDB" id="A0A1I6FW21"/>
<proteinExistence type="predicted"/>
<dbReference type="Proteomes" id="UP000199534">
    <property type="component" value="Unassembled WGS sequence"/>
</dbReference>
<sequence length="109" mass="12031">MQYNLAEQLAVLKAIDEIILSDATVAPGEIEFIKQLASVMRFKVDLIPQAREVEAEEAMAILKAMPGRKKRALAVMLNEAASSDGRVDEKELELIYGIFGQVGIDVDRI</sequence>
<dbReference type="RefSeq" id="WP_092980837.1">
    <property type="nucleotide sequence ID" value="NZ_FOYQ01000001.1"/>
</dbReference>
<protein>
    <recommendedName>
        <fullName evidence="3">Tellurite resistance protein TerB</fullName>
    </recommendedName>
</protein>
<dbReference type="InterPro" id="IPR029024">
    <property type="entry name" value="TerB-like"/>
</dbReference>
<gene>
    <name evidence="1" type="ORF">SAMN04490243_0782</name>
</gene>
<accession>A0A1I6FW21</accession>
<dbReference type="OrthoDB" id="1450066at2"/>
<organism evidence="1 2">
    <name type="scientific">Robiginitalea myxolifaciens</name>
    <dbReference type="NCBI Taxonomy" id="400055"/>
    <lineage>
        <taxon>Bacteria</taxon>
        <taxon>Pseudomonadati</taxon>
        <taxon>Bacteroidota</taxon>
        <taxon>Flavobacteriia</taxon>
        <taxon>Flavobacteriales</taxon>
        <taxon>Flavobacteriaceae</taxon>
        <taxon>Robiginitalea</taxon>
    </lineage>
</organism>
<dbReference type="EMBL" id="FOYQ01000001">
    <property type="protein sequence ID" value="SFR34120.1"/>
    <property type="molecule type" value="Genomic_DNA"/>
</dbReference>
<evidence type="ECO:0008006" key="3">
    <source>
        <dbReference type="Google" id="ProtNLM"/>
    </source>
</evidence>
<name>A0A1I6FW21_9FLAO</name>
<dbReference type="Gene3D" id="1.10.3680.10">
    <property type="entry name" value="TerB-like"/>
    <property type="match status" value="1"/>
</dbReference>
<keyword evidence="2" id="KW-1185">Reference proteome</keyword>
<evidence type="ECO:0000313" key="1">
    <source>
        <dbReference type="EMBL" id="SFR34120.1"/>
    </source>
</evidence>
<reference evidence="1 2" key="1">
    <citation type="submission" date="2016-10" db="EMBL/GenBank/DDBJ databases">
        <authorList>
            <person name="de Groot N.N."/>
        </authorList>
    </citation>
    <scope>NUCLEOTIDE SEQUENCE [LARGE SCALE GENOMIC DNA]</scope>
    <source>
        <strain evidence="1 2">DSM 21019</strain>
    </source>
</reference>
<dbReference type="SUPFAM" id="SSF158682">
    <property type="entry name" value="TerB-like"/>
    <property type="match status" value="1"/>
</dbReference>